<dbReference type="PANTHER" id="PTHR43479">
    <property type="entry name" value="ACREF/ENVCD OPERON REPRESSOR-RELATED"/>
    <property type="match status" value="1"/>
</dbReference>
<evidence type="ECO:0000313" key="4">
    <source>
        <dbReference type="EMBL" id="PYG89400.1"/>
    </source>
</evidence>
<protein>
    <submittedName>
        <fullName evidence="4">TetR family transcriptional regulator</fullName>
    </submittedName>
</protein>
<dbReference type="PRINTS" id="PR00455">
    <property type="entry name" value="HTHTETR"/>
</dbReference>
<evidence type="ECO:0000256" key="2">
    <source>
        <dbReference type="PROSITE-ProRule" id="PRU00335"/>
    </source>
</evidence>
<dbReference type="InterPro" id="IPR009057">
    <property type="entry name" value="Homeodomain-like_sf"/>
</dbReference>
<dbReference type="InterPro" id="IPR001647">
    <property type="entry name" value="HTH_TetR"/>
</dbReference>
<dbReference type="InterPro" id="IPR050624">
    <property type="entry name" value="HTH-type_Tx_Regulator"/>
</dbReference>
<dbReference type="Pfam" id="PF00440">
    <property type="entry name" value="TetR_N"/>
    <property type="match status" value="1"/>
</dbReference>
<organism evidence="4 5">
    <name type="scientific">Ruminiclostridium sufflavum DSM 19573</name>
    <dbReference type="NCBI Taxonomy" id="1121337"/>
    <lineage>
        <taxon>Bacteria</taxon>
        <taxon>Bacillati</taxon>
        <taxon>Bacillota</taxon>
        <taxon>Clostridia</taxon>
        <taxon>Eubacteriales</taxon>
        <taxon>Oscillospiraceae</taxon>
        <taxon>Ruminiclostridium</taxon>
    </lineage>
</organism>
<sequence>MPKIFTLLERSEVRIKMLDAGFSLIKEHGMIHASVEKITKAAGLGKSTFYNFFPSKEMFVYEIIQYQRDKAKQSFMDALGSRKKITAAEAKLFLKKIIFSEDSIYRYLTSEDQARLKAVLPAEYGINPESENMVMAGLFSHIEGVRKDINFKLAANLIKIMAISMFHQEDLHADALPDTLDRIYDLLFSCIFEEGA</sequence>
<dbReference type="SUPFAM" id="SSF46689">
    <property type="entry name" value="Homeodomain-like"/>
    <property type="match status" value="1"/>
</dbReference>
<dbReference type="EMBL" id="QKMR01000003">
    <property type="protein sequence ID" value="PYG89400.1"/>
    <property type="molecule type" value="Genomic_DNA"/>
</dbReference>
<name>A0A318XQ00_9FIRM</name>
<accession>A0A318XQ00</accession>
<dbReference type="AlphaFoldDB" id="A0A318XQ00"/>
<comment type="caution">
    <text evidence="4">The sequence shown here is derived from an EMBL/GenBank/DDBJ whole genome shotgun (WGS) entry which is preliminary data.</text>
</comment>
<keyword evidence="1 2" id="KW-0238">DNA-binding</keyword>
<gene>
    <name evidence="4" type="ORF">LY28_00619</name>
</gene>
<proteinExistence type="predicted"/>
<dbReference type="RefSeq" id="WP_340162528.1">
    <property type="nucleotide sequence ID" value="NZ_QKMR01000003.1"/>
</dbReference>
<reference evidence="4 5" key="1">
    <citation type="submission" date="2018-06" db="EMBL/GenBank/DDBJ databases">
        <title>Genomic Encyclopedia of Type Strains, Phase I: the one thousand microbial genomes (KMG-I) project.</title>
        <authorList>
            <person name="Kyrpides N."/>
        </authorList>
    </citation>
    <scope>NUCLEOTIDE SEQUENCE [LARGE SCALE GENOMIC DNA]</scope>
    <source>
        <strain evidence="4 5">DSM 19573</strain>
    </source>
</reference>
<dbReference type="PROSITE" id="PS50977">
    <property type="entry name" value="HTH_TETR_2"/>
    <property type="match status" value="1"/>
</dbReference>
<evidence type="ECO:0000259" key="3">
    <source>
        <dbReference type="PROSITE" id="PS50977"/>
    </source>
</evidence>
<keyword evidence="5" id="KW-1185">Reference proteome</keyword>
<dbReference type="PANTHER" id="PTHR43479:SF11">
    <property type="entry name" value="ACREF_ENVCD OPERON REPRESSOR-RELATED"/>
    <property type="match status" value="1"/>
</dbReference>
<feature type="domain" description="HTH tetR-type" evidence="3">
    <location>
        <begin position="11"/>
        <end position="71"/>
    </location>
</feature>
<dbReference type="GO" id="GO:0003677">
    <property type="term" value="F:DNA binding"/>
    <property type="evidence" value="ECO:0007669"/>
    <property type="project" value="UniProtKB-UniRule"/>
</dbReference>
<feature type="DNA-binding region" description="H-T-H motif" evidence="2">
    <location>
        <begin position="34"/>
        <end position="53"/>
    </location>
</feature>
<evidence type="ECO:0000256" key="1">
    <source>
        <dbReference type="ARBA" id="ARBA00023125"/>
    </source>
</evidence>
<dbReference type="Gene3D" id="1.10.357.10">
    <property type="entry name" value="Tetracycline Repressor, domain 2"/>
    <property type="match status" value="1"/>
</dbReference>
<evidence type="ECO:0000313" key="5">
    <source>
        <dbReference type="Proteomes" id="UP000248132"/>
    </source>
</evidence>
<dbReference type="Proteomes" id="UP000248132">
    <property type="component" value="Unassembled WGS sequence"/>
</dbReference>